<comment type="caution">
    <text evidence="3">The sequence shown here is derived from an EMBL/GenBank/DDBJ whole genome shotgun (WGS) entry which is preliminary data.</text>
</comment>
<gene>
    <name evidence="3" type="ORF">BV98_002342</name>
</gene>
<feature type="transmembrane region" description="Helical" evidence="1">
    <location>
        <begin position="300"/>
        <end position="317"/>
    </location>
</feature>
<organism evidence="3 4">
    <name type="scientific">Sphingobium herbicidovorans (strain ATCC 700291 / DSM 11019 / CCUG 56400 / KCTC 2939 / LMG 18315 / NBRC 16415 / MH)</name>
    <name type="common">Sphingomonas herbicidovorans</name>
    <dbReference type="NCBI Taxonomy" id="1219045"/>
    <lineage>
        <taxon>Bacteria</taxon>
        <taxon>Pseudomonadati</taxon>
        <taxon>Pseudomonadota</taxon>
        <taxon>Alphaproteobacteria</taxon>
        <taxon>Sphingomonadales</taxon>
        <taxon>Sphingomonadaceae</taxon>
        <taxon>Sphingobium</taxon>
    </lineage>
</organism>
<feature type="transmembrane region" description="Helical" evidence="1">
    <location>
        <begin position="241"/>
        <end position="259"/>
    </location>
</feature>
<keyword evidence="1" id="KW-1133">Transmembrane helix</keyword>
<name>A0A086P8X0_SPHHM</name>
<evidence type="ECO:0000256" key="1">
    <source>
        <dbReference type="SAM" id="Phobius"/>
    </source>
</evidence>
<dbReference type="RefSeq" id="WP_081570263.1">
    <property type="nucleotide sequence ID" value="NZ_BCZD01000017.1"/>
</dbReference>
<feature type="transmembrane region" description="Helical" evidence="1">
    <location>
        <begin position="185"/>
        <end position="204"/>
    </location>
</feature>
<keyword evidence="3" id="KW-0012">Acyltransferase</keyword>
<dbReference type="OrthoDB" id="9814956at2"/>
<sequence>MENRGDSTGSTFAPSEWVRGGGRLEWIDVARGIGIIAVVVGHVWTRGPLRDAVYSFHMPLFFLLSGFLSRPQSPRRFAIRQLVSQMRPYAAYLALLFVADQVIEPLKGNRPIFNLRPQDLLPLLLGGSWLSGPYTIFWFVPCLMVSRILFNALYVRWPDPLDCRWAVAIVPAFLGGYLLGKLTQVSVLGLLTVPMGLALLWLGAIAQRVSWRRWMWWPLTMLSLAGLSGLLPTLNMKAADYGMPMLSIASGVASALLVFRLSVRISSFAGWLAGVGRASLAIMYLHVAVIHYLTPYLAKPWLLLHALLGPIAAYYIFRASPWGRRLFL</sequence>
<keyword evidence="1" id="KW-0472">Membrane</keyword>
<feature type="transmembrane region" description="Helical" evidence="1">
    <location>
        <begin position="216"/>
        <end position="235"/>
    </location>
</feature>
<accession>A0A086P8X0</accession>
<dbReference type="InterPro" id="IPR002656">
    <property type="entry name" value="Acyl_transf_3_dom"/>
</dbReference>
<feature type="domain" description="Acyltransferase 3" evidence="2">
    <location>
        <begin position="25"/>
        <end position="307"/>
    </location>
</feature>
<dbReference type="Pfam" id="PF01757">
    <property type="entry name" value="Acyl_transf_3"/>
    <property type="match status" value="1"/>
</dbReference>
<keyword evidence="4" id="KW-1185">Reference proteome</keyword>
<dbReference type="PATRIC" id="fig|1219045.3.peg.2378"/>
<evidence type="ECO:0000313" key="3">
    <source>
        <dbReference type="EMBL" id="KFG89838.1"/>
    </source>
</evidence>
<dbReference type="InterPro" id="IPR052734">
    <property type="entry name" value="Nod_factor_acetyltransferase"/>
</dbReference>
<feature type="transmembrane region" description="Helical" evidence="1">
    <location>
        <begin position="271"/>
        <end position="294"/>
    </location>
</feature>
<dbReference type="PANTHER" id="PTHR37312">
    <property type="entry name" value="MEMBRANE-BOUND ACYLTRANSFERASE YKRP-RELATED"/>
    <property type="match status" value="1"/>
</dbReference>
<evidence type="ECO:0000259" key="2">
    <source>
        <dbReference type="Pfam" id="PF01757"/>
    </source>
</evidence>
<proteinExistence type="predicted"/>
<dbReference type="AlphaFoldDB" id="A0A086P8X0"/>
<dbReference type="eggNOG" id="COG3594">
    <property type="taxonomic scope" value="Bacteria"/>
</dbReference>
<dbReference type="GO" id="GO:0016747">
    <property type="term" value="F:acyltransferase activity, transferring groups other than amino-acyl groups"/>
    <property type="evidence" value="ECO:0007669"/>
    <property type="project" value="InterPro"/>
</dbReference>
<reference evidence="3" key="1">
    <citation type="submission" date="2014-08" db="EMBL/GenBank/DDBJ databases">
        <title>Draft genome sequences of Sphingobium herbicidovorans.</title>
        <authorList>
            <person name="Gan H.M."/>
            <person name="Gan H.Y."/>
            <person name="Savka M.A."/>
        </authorList>
    </citation>
    <scope>NUCLEOTIDE SEQUENCE [LARGE SCALE GENOMIC DNA]</scope>
    <source>
        <strain evidence="3">NBRC 16415</strain>
    </source>
</reference>
<dbReference type="EMBL" id="JFZA02000022">
    <property type="protein sequence ID" value="KFG89838.1"/>
    <property type="molecule type" value="Genomic_DNA"/>
</dbReference>
<feature type="transmembrane region" description="Helical" evidence="1">
    <location>
        <begin position="162"/>
        <end position="179"/>
    </location>
</feature>
<evidence type="ECO:0000313" key="4">
    <source>
        <dbReference type="Proteomes" id="UP000024284"/>
    </source>
</evidence>
<keyword evidence="3" id="KW-0808">Transferase</keyword>
<dbReference type="Proteomes" id="UP000024284">
    <property type="component" value="Unassembled WGS sequence"/>
</dbReference>
<protein>
    <submittedName>
        <fullName evidence="3">Acyltransferase 3</fullName>
    </submittedName>
</protein>
<feature type="transmembrane region" description="Helical" evidence="1">
    <location>
        <begin position="126"/>
        <end position="150"/>
    </location>
</feature>
<keyword evidence="1" id="KW-0812">Transmembrane</keyword>
<dbReference type="STRING" id="76947.GCA_002080435_00549"/>
<dbReference type="PANTHER" id="PTHR37312:SF1">
    <property type="entry name" value="MEMBRANE-BOUND ACYLTRANSFERASE YKRP-RELATED"/>
    <property type="match status" value="1"/>
</dbReference>